<name>A0ABP6YBW8_9ACTN</name>
<protein>
    <recommendedName>
        <fullName evidence="4">Sugar lactone lactonase YvrE</fullName>
    </recommendedName>
</protein>
<evidence type="ECO:0000256" key="1">
    <source>
        <dbReference type="SAM" id="SignalP"/>
    </source>
</evidence>
<organism evidence="2 3">
    <name type="scientific">Kribbella ginsengisoli</name>
    <dbReference type="NCBI Taxonomy" id="363865"/>
    <lineage>
        <taxon>Bacteria</taxon>
        <taxon>Bacillati</taxon>
        <taxon>Actinomycetota</taxon>
        <taxon>Actinomycetes</taxon>
        <taxon>Propionibacteriales</taxon>
        <taxon>Kribbellaceae</taxon>
        <taxon>Kribbella</taxon>
    </lineage>
</organism>
<dbReference type="RefSeq" id="WP_344845947.1">
    <property type="nucleotide sequence ID" value="NZ_BAABAA010000009.1"/>
</dbReference>
<evidence type="ECO:0008006" key="4">
    <source>
        <dbReference type="Google" id="ProtNLM"/>
    </source>
</evidence>
<dbReference type="InterPro" id="IPR011042">
    <property type="entry name" value="6-blade_b-propeller_TolB-like"/>
</dbReference>
<proteinExistence type="predicted"/>
<dbReference type="Gene3D" id="2.120.10.30">
    <property type="entry name" value="TolB, C-terminal domain"/>
    <property type="match status" value="1"/>
</dbReference>
<evidence type="ECO:0000313" key="3">
    <source>
        <dbReference type="Proteomes" id="UP001501222"/>
    </source>
</evidence>
<dbReference type="PANTHER" id="PTHR40274">
    <property type="entry name" value="VIRGINIAMYCIN B LYASE"/>
    <property type="match status" value="1"/>
</dbReference>
<keyword evidence="1" id="KW-0732">Signal</keyword>
<dbReference type="Proteomes" id="UP001501222">
    <property type="component" value="Unassembled WGS sequence"/>
</dbReference>
<accession>A0ABP6YBW8</accession>
<reference evidence="3" key="1">
    <citation type="journal article" date="2019" name="Int. J. Syst. Evol. Microbiol.">
        <title>The Global Catalogue of Microorganisms (GCM) 10K type strain sequencing project: providing services to taxonomists for standard genome sequencing and annotation.</title>
        <authorList>
            <consortium name="The Broad Institute Genomics Platform"/>
            <consortium name="The Broad Institute Genome Sequencing Center for Infectious Disease"/>
            <person name="Wu L."/>
            <person name="Ma J."/>
        </authorList>
    </citation>
    <scope>NUCLEOTIDE SEQUENCE [LARGE SCALE GENOMIC DNA]</scope>
    <source>
        <strain evidence="3">JCM 16928</strain>
    </source>
</reference>
<sequence length="332" mass="34074">MSRIKALSAVALAASLAAVGLQSTAVGAAAAGPSSPSLSAAAVASRATAARIAVHFDLAAGQTPENVALAPGGVLYVTFAVGRQIARIDPDGTTRILATLPAPADGANHTPVLGFPLTSGIVRDTNGTLYFLYATGTTDLTGLYRLRPGGKPERIAPLPATGLPNGLALDKRTGTLYIADSVLGTIWQVPKTGGTPKAWSTAPELASTGFLGVNGVKLRDGAVWVTNLDKGTVLRIPIDHHQRAGQLQTRATGLPGIDDFEFTGHGDDLVATIDSAGTLVLIRPDGTRKTLLTGADGLQNPTSVAVRGNTAYVLSAAYLTQQDPNLVIARIH</sequence>
<dbReference type="PANTHER" id="PTHR40274:SF4">
    <property type="entry name" value="BLL1406 PROTEIN"/>
    <property type="match status" value="1"/>
</dbReference>
<gene>
    <name evidence="2" type="ORF">GCM10022235_58730</name>
</gene>
<feature type="signal peptide" evidence="1">
    <location>
        <begin position="1"/>
        <end position="28"/>
    </location>
</feature>
<keyword evidence="3" id="KW-1185">Reference proteome</keyword>
<comment type="caution">
    <text evidence="2">The sequence shown here is derived from an EMBL/GenBank/DDBJ whole genome shotgun (WGS) entry which is preliminary data.</text>
</comment>
<dbReference type="InterPro" id="IPR051344">
    <property type="entry name" value="Vgb"/>
</dbReference>
<evidence type="ECO:0000313" key="2">
    <source>
        <dbReference type="EMBL" id="GAA3580690.1"/>
    </source>
</evidence>
<dbReference type="EMBL" id="BAABAA010000009">
    <property type="protein sequence ID" value="GAA3580690.1"/>
    <property type="molecule type" value="Genomic_DNA"/>
</dbReference>
<dbReference type="SUPFAM" id="SSF63829">
    <property type="entry name" value="Calcium-dependent phosphotriesterase"/>
    <property type="match status" value="1"/>
</dbReference>
<feature type="chain" id="PRO_5047436419" description="Sugar lactone lactonase YvrE" evidence="1">
    <location>
        <begin position="29"/>
        <end position="332"/>
    </location>
</feature>